<reference evidence="1 2" key="1">
    <citation type="submission" date="2024-10" db="EMBL/GenBank/DDBJ databases">
        <title>Updated reference genomes for cyclostephanoid diatoms.</title>
        <authorList>
            <person name="Roberts W.R."/>
            <person name="Alverson A.J."/>
        </authorList>
    </citation>
    <scope>NUCLEOTIDE SEQUENCE [LARGE SCALE GENOMIC DNA]</scope>
    <source>
        <strain evidence="1 2">AJA010-31</strain>
    </source>
</reference>
<gene>
    <name evidence="1" type="ORF">ACHAWO_006399</name>
</gene>
<protein>
    <recommendedName>
        <fullName evidence="3">Calmodulin-lysine N-methyltransferase</fullName>
    </recommendedName>
</protein>
<dbReference type="Gene3D" id="3.40.50.150">
    <property type="entry name" value="Vaccinia Virus protein VP39"/>
    <property type="match status" value="1"/>
</dbReference>
<sequence>MRPSFSAVVPLAISSVQSFAFNRNPTKVGRRSTERFMSNAAAGNYPRPIHPGGFSLPPLVEDLIPIVTECKYDNGKDLVIQTNLLLVKPSDMDELWEWYAYTRHQTKCDPSWGRVWPTALSMARFIQNSFHSNVVGAHDVDLVNQAIGALKSSSHVVELGCGLGVAGLAFASIVTSLDGKSELAHKRTVTYLDREPFALHCAMSSAQLANLQSAPLEVTEADREADSSNASLVTVRASMDDWTALNETNKVDSKPQIKNIGYNDLCLFGSGYRNQDTTILASDILYEPHSMKTLAIKIKNLLNPNIGGFALISDPEEERTEGCRDNFVSSVKELGGDIAILPLPVPQGRAQMMESDIDINGSLASTVLIVVHFPALKNVATR</sequence>
<name>A0ABD3MS07_9STRA</name>
<evidence type="ECO:0000313" key="2">
    <source>
        <dbReference type="Proteomes" id="UP001530400"/>
    </source>
</evidence>
<dbReference type="EMBL" id="JALLPJ020001395">
    <property type="protein sequence ID" value="KAL3765854.1"/>
    <property type="molecule type" value="Genomic_DNA"/>
</dbReference>
<dbReference type="InterPro" id="IPR029063">
    <property type="entry name" value="SAM-dependent_MTases_sf"/>
</dbReference>
<dbReference type="SUPFAM" id="SSF53335">
    <property type="entry name" value="S-adenosyl-L-methionine-dependent methyltransferases"/>
    <property type="match status" value="1"/>
</dbReference>
<comment type="caution">
    <text evidence="1">The sequence shown here is derived from an EMBL/GenBank/DDBJ whole genome shotgun (WGS) entry which is preliminary data.</text>
</comment>
<evidence type="ECO:0008006" key="3">
    <source>
        <dbReference type="Google" id="ProtNLM"/>
    </source>
</evidence>
<dbReference type="PANTHER" id="PTHR14614">
    <property type="entry name" value="HEPATOCELLULAR CARCINOMA-ASSOCIATED ANTIGEN"/>
    <property type="match status" value="1"/>
</dbReference>
<dbReference type="PANTHER" id="PTHR14614:SF130">
    <property type="entry name" value="PROTEIN-LYSINE N-METHYLTRANSFERASE EEF2KMT"/>
    <property type="match status" value="1"/>
</dbReference>
<proteinExistence type="predicted"/>
<organism evidence="1 2">
    <name type="scientific">Cyclotella atomus</name>
    <dbReference type="NCBI Taxonomy" id="382360"/>
    <lineage>
        <taxon>Eukaryota</taxon>
        <taxon>Sar</taxon>
        <taxon>Stramenopiles</taxon>
        <taxon>Ochrophyta</taxon>
        <taxon>Bacillariophyta</taxon>
        <taxon>Coscinodiscophyceae</taxon>
        <taxon>Thalassiosirophycidae</taxon>
        <taxon>Stephanodiscales</taxon>
        <taxon>Stephanodiscaceae</taxon>
        <taxon>Cyclotella</taxon>
    </lineage>
</organism>
<dbReference type="AlphaFoldDB" id="A0ABD3MS07"/>
<evidence type="ECO:0000313" key="1">
    <source>
        <dbReference type="EMBL" id="KAL3765854.1"/>
    </source>
</evidence>
<dbReference type="InterPro" id="IPR019410">
    <property type="entry name" value="Methyltransf_16"/>
</dbReference>
<accession>A0ABD3MS07</accession>
<keyword evidence="2" id="KW-1185">Reference proteome</keyword>
<dbReference type="Proteomes" id="UP001530400">
    <property type="component" value="Unassembled WGS sequence"/>
</dbReference>